<dbReference type="PANTHER" id="PTHR44943:SF11">
    <property type="entry name" value="CELLULOSE SYNTHASE OPERON PROTEIN C"/>
    <property type="match status" value="1"/>
</dbReference>
<evidence type="ECO:0000256" key="1">
    <source>
        <dbReference type="ARBA" id="ARBA00022737"/>
    </source>
</evidence>
<dbReference type="Proteomes" id="UP001464891">
    <property type="component" value="Unassembled WGS sequence"/>
</dbReference>
<keyword evidence="2 3" id="KW-0802">TPR repeat</keyword>
<feature type="repeat" description="TPR" evidence="3">
    <location>
        <begin position="647"/>
        <end position="680"/>
    </location>
</feature>
<dbReference type="Pfam" id="PF13432">
    <property type="entry name" value="TPR_16"/>
    <property type="match status" value="3"/>
</dbReference>
<dbReference type="SMART" id="SM00028">
    <property type="entry name" value="TPR"/>
    <property type="match status" value="7"/>
</dbReference>
<keyword evidence="5" id="KW-1185">Reference proteome</keyword>
<name>A0ABV0J2J4_9CYAN</name>
<evidence type="ECO:0000256" key="3">
    <source>
        <dbReference type="PROSITE-ProRule" id="PRU00339"/>
    </source>
</evidence>
<comment type="caution">
    <text evidence="4">The sequence shown here is derived from an EMBL/GenBank/DDBJ whole genome shotgun (WGS) entry which is preliminary data.</text>
</comment>
<organism evidence="4 5">
    <name type="scientific">Trichocoleus desertorum GB2-A4</name>
    <dbReference type="NCBI Taxonomy" id="2933944"/>
    <lineage>
        <taxon>Bacteria</taxon>
        <taxon>Bacillati</taxon>
        <taxon>Cyanobacteriota</taxon>
        <taxon>Cyanophyceae</taxon>
        <taxon>Leptolyngbyales</taxon>
        <taxon>Trichocoleusaceae</taxon>
        <taxon>Trichocoleus</taxon>
    </lineage>
</organism>
<dbReference type="Gene3D" id="1.25.40.10">
    <property type="entry name" value="Tetratricopeptide repeat domain"/>
    <property type="match status" value="2"/>
</dbReference>
<reference evidence="4 5" key="1">
    <citation type="submission" date="2022-04" db="EMBL/GenBank/DDBJ databases">
        <title>Positive selection, recombination, and allopatry shape intraspecific diversity of widespread and dominant cyanobacteria.</title>
        <authorList>
            <person name="Wei J."/>
            <person name="Shu W."/>
            <person name="Hu C."/>
        </authorList>
    </citation>
    <scope>NUCLEOTIDE SEQUENCE [LARGE SCALE GENOMIC DNA]</scope>
    <source>
        <strain evidence="4 5">GB2-A4</strain>
    </source>
</reference>
<evidence type="ECO:0000256" key="2">
    <source>
        <dbReference type="ARBA" id="ARBA00022803"/>
    </source>
</evidence>
<keyword evidence="1" id="KW-0677">Repeat</keyword>
<proteinExistence type="predicted"/>
<gene>
    <name evidence="4" type="ORF">NC998_02035</name>
</gene>
<evidence type="ECO:0000313" key="4">
    <source>
        <dbReference type="EMBL" id="MEP0815869.1"/>
    </source>
</evidence>
<feature type="repeat" description="TPR" evidence="3">
    <location>
        <begin position="511"/>
        <end position="544"/>
    </location>
</feature>
<sequence length="779" mass="85487">MNQRHDTWKNTRKTVKFRRLGWSCLLAVGLSGGLMVDLWPWEIPAVQAQTVPASVRQAYTLLNRGLVNDAIAAFQRAIRSYPQSIEAKLGLAIAYRRAGQDANAFQAYGRVLEQDPNNRLALKTLGFLGGYRAEWQDQGIIALTTLLNLEPNDLEARGQRALLLGYRGRFAESLADYQIVLQNNPTPDVILGAAQIYTYTGNAQQGLELFNRYRASGKTITGNAAVAYARALRETGNPAQAIAILQAQLQSSRELDDTAIQARSELSQAYLANQQPAEALAVLDPLRGRPEAALPLARALNELGSKANAPTLTQEAAALYRQELQRQTNPTPTLVQEVADVLSGIPAEQPYALQLYRQLTQQQPNNQILALKQLALESQLGVISRAELRQRLQTVLQPLPSNPVELQQLAQALSAVEPEPELFPVYQTLLQAGVNAPFLNFRIAQLLIQQNNLPAARSALAAYANTSAGAQDRASELLLAEIERREGNLEASAQRYQAILASNPSDRDIINNALQGLASVRQTQGRTDESLAIYNQLVALNPQNLEIQLGRAALAYQAQRISLAEAEAVLNTWLQTRPPTDTPPELVTLVGVLPPDPRREPLYNALLQLDPNNSALQLRSIQVIAARSPAQARAIAAQLVARNPNNPSAYQLQGQVAQALGDLDQASDAYQRLLQIQPNNVEALSALGGVRFQQRRFGAAEQLYSQVLAFNPTDVGAQRSLAELMAAQGMPLTALQQLEQLQVQQATTGTPDSSLSRRVQQIKEDLLRQRGFQPPWERY</sequence>
<feature type="repeat" description="TPR" evidence="3">
    <location>
        <begin position="681"/>
        <end position="714"/>
    </location>
</feature>
<dbReference type="InterPro" id="IPR051685">
    <property type="entry name" value="Ycf3/AcsC/BcsC/TPR_MFPF"/>
</dbReference>
<dbReference type="InterPro" id="IPR019734">
    <property type="entry name" value="TPR_rpt"/>
</dbReference>
<protein>
    <submittedName>
        <fullName evidence="4">Tetratricopeptide repeat protein</fullName>
    </submittedName>
</protein>
<feature type="repeat" description="TPR" evidence="3">
    <location>
        <begin position="85"/>
        <end position="118"/>
    </location>
</feature>
<dbReference type="RefSeq" id="WP_190431429.1">
    <property type="nucleotide sequence ID" value="NZ_JAMPKM010000001.1"/>
</dbReference>
<dbReference type="PANTHER" id="PTHR44943">
    <property type="entry name" value="CELLULOSE SYNTHASE OPERON PROTEIN C"/>
    <property type="match status" value="1"/>
</dbReference>
<dbReference type="PROSITE" id="PS50005">
    <property type="entry name" value="TPR"/>
    <property type="match status" value="4"/>
</dbReference>
<dbReference type="EMBL" id="JAMPKM010000001">
    <property type="protein sequence ID" value="MEP0815869.1"/>
    <property type="molecule type" value="Genomic_DNA"/>
</dbReference>
<dbReference type="InterPro" id="IPR011990">
    <property type="entry name" value="TPR-like_helical_dom_sf"/>
</dbReference>
<evidence type="ECO:0000313" key="5">
    <source>
        <dbReference type="Proteomes" id="UP001464891"/>
    </source>
</evidence>
<dbReference type="SUPFAM" id="SSF48452">
    <property type="entry name" value="TPR-like"/>
    <property type="match status" value="3"/>
</dbReference>
<accession>A0ABV0J2J4</accession>